<reference evidence="14 15" key="1">
    <citation type="submission" date="2017-03" db="EMBL/GenBank/DDBJ databases">
        <title>WGS assembly of Porphyra umbilicalis.</title>
        <authorList>
            <person name="Brawley S.H."/>
            <person name="Blouin N.A."/>
            <person name="Ficko-Blean E."/>
            <person name="Wheeler G.L."/>
            <person name="Lohr M."/>
            <person name="Goodson H.V."/>
            <person name="Jenkins J.W."/>
            <person name="Blaby-Haas C.E."/>
            <person name="Helliwell K.E."/>
            <person name="Chan C."/>
            <person name="Marriage T."/>
            <person name="Bhattacharya D."/>
            <person name="Klein A.S."/>
            <person name="Badis Y."/>
            <person name="Brodie J."/>
            <person name="Cao Y."/>
            <person name="Collen J."/>
            <person name="Dittami S.M."/>
            <person name="Gachon C.M."/>
            <person name="Green B.R."/>
            <person name="Karpowicz S."/>
            <person name="Kim J.W."/>
            <person name="Kudahl U."/>
            <person name="Lin S."/>
            <person name="Michel G."/>
            <person name="Mittag M."/>
            <person name="Olson B.J."/>
            <person name="Pangilinan J."/>
            <person name="Peng Y."/>
            <person name="Qiu H."/>
            <person name="Shu S."/>
            <person name="Singer J.T."/>
            <person name="Smith A.G."/>
            <person name="Sprecher B.N."/>
            <person name="Wagner V."/>
            <person name="Wang W."/>
            <person name="Wang Z.-Y."/>
            <person name="Yan J."/>
            <person name="Yarish C."/>
            <person name="Zoeuner-Riek S."/>
            <person name="Zhuang Y."/>
            <person name="Zou Y."/>
            <person name="Lindquist E.A."/>
            <person name="Grimwood J."/>
            <person name="Barry K."/>
            <person name="Rokhsar D.S."/>
            <person name="Schmutz J."/>
            <person name="Stiller J.W."/>
            <person name="Grossman A.R."/>
            <person name="Prochnik S.E."/>
        </authorList>
    </citation>
    <scope>NUCLEOTIDE SEQUENCE [LARGE SCALE GENOMIC DNA]</scope>
    <source>
        <strain evidence="14">4086291</strain>
    </source>
</reference>
<evidence type="ECO:0000256" key="11">
    <source>
        <dbReference type="RuleBase" id="RU000304"/>
    </source>
</evidence>
<dbReference type="PROSITE" id="PS00107">
    <property type="entry name" value="PROTEIN_KINASE_ATP"/>
    <property type="match status" value="1"/>
</dbReference>
<feature type="region of interest" description="Disordered" evidence="12">
    <location>
        <begin position="1"/>
        <end position="29"/>
    </location>
</feature>
<comment type="catalytic activity">
    <reaction evidence="8">
        <text>L-seryl-[protein] + ATP = O-phospho-L-seryl-[protein] + ADP + H(+)</text>
        <dbReference type="Rhea" id="RHEA:17989"/>
        <dbReference type="Rhea" id="RHEA-COMP:9863"/>
        <dbReference type="Rhea" id="RHEA-COMP:11604"/>
        <dbReference type="ChEBI" id="CHEBI:15378"/>
        <dbReference type="ChEBI" id="CHEBI:29999"/>
        <dbReference type="ChEBI" id="CHEBI:30616"/>
        <dbReference type="ChEBI" id="CHEBI:83421"/>
        <dbReference type="ChEBI" id="CHEBI:456216"/>
        <dbReference type="EC" id="2.7.11.22"/>
    </reaction>
</comment>
<dbReference type="GO" id="GO:0000307">
    <property type="term" value="C:cyclin-dependent protein kinase holoenzyme complex"/>
    <property type="evidence" value="ECO:0007669"/>
    <property type="project" value="TreeGrafter"/>
</dbReference>
<dbReference type="CDD" id="cd07840">
    <property type="entry name" value="STKc_CDK9_like"/>
    <property type="match status" value="1"/>
</dbReference>
<keyword evidence="15" id="KW-1185">Reference proteome</keyword>
<protein>
    <recommendedName>
        <fullName evidence="13">Protein kinase domain-containing protein</fullName>
    </recommendedName>
</protein>
<dbReference type="GO" id="GO:0005524">
    <property type="term" value="F:ATP binding"/>
    <property type="evidence" value="ECO:0007669"/>
    <property type="project" value="UniProtKB-UniRule"/>
</dbReference>
<keyword evidence="4 10" id="KW-0547">Nucleotide-binding</keyword>
<feature type="binding site" evidence="10">
    <location>
        <position position="135"/>
    </location>
    <ligand>
        <name>ATP</name>
        <dbReference type="ChEBI" id="CHEBI:30616"/>
    </ligand>
</feature>
<dbReference type="PROSITE" id="PS00108">
    <property type="entry name" value="PROTEIN_KINASE_ST"/>
    <property type="match status" value="1"/>
</dbReference>
<dbReference type="InterPro" id="IPR017441">
    <property type="entry name" value="Protein_kinase_ATP_BS"/>
</dbReference>
<keyword evidence="6 10" id="KW-0067">ATP-binding</keyword>
<dbReference type="GO" id="GO:0005634">
    <property type="term" value="C:nucleus"/>
    <property type="evidence" value="ECO:0007669"/>
    <property type="project" value="TreeGrafter"/>
</dbReference>
<sequence>MDVSRAPAGAPSRPVATPTRYPAGGDGAPALSMEQLRLLGCTVTGGPPAAGPSTSSGGLGSLAAPAAAADAAAAAAATDMDGVTPAGAAVGATNPRRRPTRDLSAFDRLEQVGEGAYGEVFMAREVATGDRVALKRVRMDAEREGLPITAVREIKLLLSLRHENVVCLKEIVTSPKRALAGAPGGAAGKDDIYMVFEYMDHDLTGLLESPAVRFTEAQVKRYARQLLRGLWYCHARELLHRDIKGSNLLVDNAGNLKIADFGLARTYGEAGRRDYTNRVITLWYRPPELLLGARDYGPAVDLWSVGCLLYELLRREPLFPGSDEADQIARIFAATGVPTEEAWPGWRTLELSHMVNEAALPAGGGGLRKRLRECGEGGAADLIAKLLALDPNARLTADEALDHEWFWTAPLPAEAADLPVYASAHEYQTKQRAREAKERVAGRGGTAGGEWGGGGGGGGGGGRQGGGRRGGARGGGPGEDRKRAEEDVYHEAMGTF</sequence>
<evidence type="ECO:0000256" key="4">
    <source>
        <dbReference type="ARBA" id="ARBA00022741"/>
    </source>
</evidence>
<evidence type="ECO:0000256" key="1">
    <source>
        <dbReference type="ARBA" id="ARBA00006485"/>
    </source>
</evidence>
<feature type="region of interest" description="Disordered" evidence="12">
    <location>
        <begin position="429"/>
        <end position="496"/>
    </location>
</feature>
<comment type="catalytic activity">
    <reaction evidence="9">
        <text>[DNA-directed RNA polymerase] + ATP = phospho-[DNA-directed RNA polymerase] + ADP + H(+)</text>
        <dbReference type="Rhea" id="RHEA:10216"/>
        <dbReference type="Rhea" id="RHEA-COMP:11321"/>
        <dbReference type="Rhea" id="RHEA-COMP:11322"/>
        <dbReference type="ChEBI" id="CHEBI:15378"/>
        <dbReference type="ChEBI" id="CHEBI:30616"/>
        <dbReference type="ChEBI" id="CHEBI:43176"/>
        <dbReference type="ChEBI" id="CHEBI:68546"/>
        <dbReference type="ChEBI" id="CHEBI:456216"/>
        <dbReference type="EC" id="2.7.11.23"/>
    </reaction>
</comment>
<feature type="compositionally biased region" description="Basic and acidic residues" evidence="12">
    <location>
        <begin position="429"/>
        <end position="441"/>
    </location>
</feature>
<evidence type="ECO:0000256" key="8">
    <source>
        <dbReference type="ARBA" id="ARBA00048367"/>
    </source>
</evidence>
<proteinExistence type="inferred from homology"/>
<keyword evidence="3" id="KW-0808">Transferase</keyword>
<dbReference type="OrthoDB" id="28397at2759"/>
<evidence type="ECO:0000256" key="6">
    <source>
        <dbReference type="ARBA" id="ARBA00022840"/>
    </source>
</evidence>
<dbReference type="InterPro" id="IPR050108">
    <property type="entry name" value="CDK"/>
</dbReference>
<keyword evidence="2 11" id="KW-0723">Serine/threonine-protein kinase</keyword>
<accession>A0A1X6P4D4</accession>
<name>A0A1X6P4D4_PORUM</name>
<dbReference type="SMART" id="SM00220">
    <property type="entry name" value="S_TKc"/>
    <property type="match status" value="1"/>
</dbReference>
<evidence type="ECO:0000313" key="15">
    <source>
        <dbReference type="Proteomes" id="UP000218209"/>
    </source>
</evidence>
<dbReference type="InterPro" id="IPR008271">
    <property type="entry name" value="Ser/Thr_kinase_AS"/>
</dbReference>
<dbReference type="PANTHER" id="PTHR24056">
    <property type="entry name" value="CELL DIVISION PROTEIN KINASE"/>
    <property type="match status" value="1"/>
</dbReference>
<dbReference type="GO" id="GO:0008353">
    <property type="term" value="F:RNA polymerase II CTD heptapeptide repeat kinase activity"/>
    <property type="evidence" value="ECO:0007669"/>
    <property type="project" value="UniProtKB-EC"/>
</dbReference>
<evidence type="ECO:0000256" key="3">
    <source>
        <dbReference type="ARBA" id="ARBA00022679"/>
    </source>
</evidence>
<dbReference type="GO" id="GO:0032968">
    <property type="term" value="P:positive regulation of transcription elongation by RNA polymerase II"/>
    <property type="evidence" value="ECO:0007669"/>
    <property type="project" value="TreeGrafter"/>
</dbReference>
<dbReference type="PROSITE" id="PS50011">
    <property type="entry name" value="PROTEIN_KINASE_DOM"/>
    <property type="match status" value="1"/>
</dbReference>
<dbReference type="GO" id="GO:0004693">
    <property type="term" value="F:cyclin-dependent protein serine/threonine kinase activity"/>
    <property type="evidence" value="ECO:0007669"/>
    <property type="project" value="UniProtKB-EC"/>
</dbReference>
<gene>
    <name evidence="14" type="ORF">BU14_0234s0030</name>
</gene>
<keyword evidence="5" id="KW-0418">Kinase</keyword>
<evidence type="ECO:0000259" key="13">
    <source>
        <dbReference type="PROSITE" id="PS50011"/>
    </source>
</evidence>
<dbReference type="AlphaFoldDB" id="A0A1X6P4D4"/>
<dbReference type="Gene3D" id="1.10.510.10">
    <property type="entry name" value="Transferase(Phosphotransferase) domain 1"/>
    <property type="match status" value="1"/>
</dbReference>
<feature type="domain" description="Protein kinase" evidence="13">
    <location>
        <begin position="106"/>
        <end position="406"/>
    </location>
</feature>
<evidence type="ECO:0000256" key="2">
    <source>
        <dbReference type="ARBA" id="ARBA00022527"/>
    </source>
</evidence>
<evidence type="ECO:0000256" key="9">
    <source>
        <dbReference type="ARBA" id="ARBA00049280"/>
    </source>
</evidence>
<feature type="compositionally biased region" description="Basic and acidic residues" evidence="12">
    <location>
        <begin position="478"/>
        <end position="490"/>
    </location>
</feature>
<evidence type="ECO:0000256" key="12">
    <source>
        <dbReference type="SAM" id="MobiDB-lite"/>
    </source>
</evidence>
<comment type="similarity">
    <text evidence="1">Belongs to the protein kinase superfamily. CMGC Ser/Thr protein kinase family. CDC2/CDKX subfamily.</text>
</comment>
<dbReference type="SUPFAM" id="SSF56112">
    <property type="entry name" value="Protein kinase-like (PK-like)"/>
    <property type="match status" value="1"/>
</dbReference>
<dbReference type="Pfam" id="PF00069">
    <property type="entry name" value="Pkinase"/>
    <property type="match status" value="1"/>
</dbReference>
<evidence type="ECO:0000256" key="7">
    <source>
        <dbReference type="ARBA" id="ARBA00047811"/>
    </source>
</evidence>
<comment type="catalytic activity">
    <reaction evidence="7">
        <text>L-threonyl-[protein] + ATP = O-phospho-L-threonyl-[protein] + ADP + H(+)</text>
        <dbReference type="Rhea" id="RHEA:46608"/>
        <dbReference type="Rhea" id="RHEA-COMP:11060"/>
        <dbReference type="Rhea" id="RHEA-COMP:11605"/>
        <dbReference type="ChEBI" id="CHEBI:15378"/>
        <dbReference type="ChEBI" id="CHEBI:30013"/>
        <dbReference type="ChEBI" id="CHEBI:30616"/>
        <dbReference type="ChEBI" id="CHEBI:61977"/>
        <dbReference type="ChEBI" id="CHEBI:456216"/>
        <dbReference type="EC" id="2.7.11.22"/>
    </reaction>
</comment>
<organism evidence="14 15">
    <name type="scientific">Porphyra umbilicalis</name>
    <name type="common">Purple laver</name>
    <name type="synonym">Red alga</name>
    <dbReference type="NCBI Taxonomy" id="2786"/>
    <lineage>
        <taxon>Eukaryota</taxon>
        <taxon>Rhodophyta</taxon>
        <taxon>Bangiophyceae</taxon>
        <taxon>Bangiales</taxon>
        <taxon>Bangiaceae</taxon>
        <taxon>Porphyra</taxon>
    </lineage>
</organism>
<dbReference type="InterPro" id="IPR000719">
    <property type="entry name" value="Prot_kinase_dom"/>
</dbReference>
<dbReference type="Gene3D" id="3.30.200.20">
    <property type="entry name" value="Phosphorylase Kinase, domain 1"/>
    <property type="match status" value="1"/>
</dbReference>
<evidence type="ECO:0000256" key="10">
    <source>
        <dbReference type="PROSITE-ProRule" id="PRU10141"/>
    </source>
</evidence>
<feature type="compositionally biased region" description="Gly residues" evidence="12">
    <location>
        <begin position="442"/>
        <end position="477"/>
    </location>
</feature>
<dbReference type="PANTHER" id="PTHR24056:SF546">
    <property type="entry name" value="CYCLIN-DEPENDENT KINASE 12"/>
    <property type="match status" value="1"/>
</dbReference>
<evidence type="ECO:0000256" key="5">
    <source>
        <dbReference type="ARBA" id="ARBA00022777"/>
    </source>
</evidence>
<dbReference type="FunFam" id="3.30.200.20:FF:000124">
    <property type="entry name" value="Cyclin-dependent kinase 4"/>
    <property type="match status" value="1"/>
</dbReference>
<dbReference type="InterPro" id="IPR011009">
    <property type="entry name" value="Kinase-like_dom_sf"/>
</dbReference>
<dbReference type="EMBL" id="KV918901">
    <property type="protein sequence ID" value="OSX75503.1"/>
    <property type="molecule type" value="Genomic_DNA"/>
</dbReference>
<dbReference type="Proteomes" id="UP000218209">
    <property type="component" value="Unassembled WGS sequence"/>
</dbReference>
<dbReference type="FunFam" id="1.10.510.10:FF:000415">
    <property type="entry name" value="CMGC/CDK/CRK7 protein kinase, variant"/>
    <property type="match status" value="1"/>
</dbReference>
<evidence type="ECO:0000313" key="14">
    <source>
        <dbReference type="EMBL" id="OSX75503.1"/>
    </source>
</evidence>